<dbReference type="SUPFAM" id="SSF47413">
    <property type="entry name" value="lambda repressor-like DNA-binding domains"/>
    <property type="match status" value="1"/>
</dbReference>
<proteinExistence type="predicted"/>
<dbReference type="PROSITE" id="PS50943">
    <property type="entry name" value="HTH_CROC1"/>
    <property type="match status" value="1"/>
</dbReference>
<dbReference type="RefSeq" id="WP_153455209.1">
    <property type="nucleotide sequence ID" value="NZ_WEGJ01000021.1"/>
</dbReference>
<dbReference type="OrthoDB" id="5177600at2"/>
<evidence type="ECO:0000313" key="2">
    <source>
        <dbReference type="EMBL" id="MQY14492.1"/>
    </source>
</evidence>
<dbReference type="Pfam" id="PF13560">
    <property type="entry name" value="HTH_31"/>
    <property type="match status" value="1"/>
</dbReference>
<evidence type="ECO:0000313" key="3">
    <source>
        <dbReference type="Proteomes" id="UP000466345"/>
    </source>
</evidence>
<dbReference type="CDD" id="cd00093">
    <property type="entry name" value="HTH_XRE"/>
    <property type="match status" value="1"/>
</dbReference>
<accession>A0A7K0CN80</accession>
<gene>
    <name evidence="2" type="ORF">SRB5_46600</name>
</gene>
<organism evidence="2 3">
    <name type="scientific">Streptomyces smaragdinus</name>
    <dbReference type="NCBI Taxonomy" id="2585196"/>
    <lineage>
        <taxon>Bacteria</taxon>
        <taxon>Bacillati</taxon>
        <taxon>Actinomycetota</taxon>
        <taxon>Actinomycetes</taxon>
        <taxon>Kitasatosporales</taxon>
        <taxon>Streptomycetaceae</taxon>
        <taxon>Streptomyces</taxon>
    </lineage>
</organism>
<dbReference type="SMART" id="SM00530">
    <property type="entry name" value="HTH_XRE"/>
    <property type="match status" value="1"/>
</dbReference>
<dbReference type="Pfam" id="PF19054">
    <property type="entry name" value="DUF5753"/>
    <property type="match status" value="1"/>
</dbReference>
<dbReference type="AlphaFoldDB" id="A0A7K0CN80"/>
<feature type="domain" description="HTH cro/C1-type" evidence="1">
    <location>
        <begin position="27"/>
        <end position="60"/>
    </location>
</feature>
<dbReference type="EMBL" id="WEGJ01000021">
    <property type="protein sequence ID" value="MQY14492.1"/>
    <property type="molecule type" value="Genomic_DNA"/>
</dbReference>
<dbReference type="Gene3D" id="1.10.260.40">
    <property type="entry name" value="lambda repressor-like DNA-binding domains"/>
    <property type="match status" value="1"/>
</dbReference>
<evidence type="ECO:0000259" key="1">
    <source>
        <dbReference type="PROSITE" id="PS50943"/>
    </source>
</evidence>
<protein>
    <recommendedName>
        <fullName evidence="1">HTH cro/C1-type domain-containing protein</fullName>
    </recommendedName>
</protein>
<dbReference type="Proteomes" id="UP000466345">
    <property type="component" value="Unassembled WGS sequence"/>
</dbReference>
<keyword evidence="3" id="KW-1185">Reference proteome</keyword>
<dbReference type="InterPro" id="IPR010982">
    <property type="entry name" value="Lambda_DNA-bd_dom_sf"/>
</dbReference>
<reference evidence="2 3" key="1">
    <citation type="submission" date="2019-10" db="EMBL/GenBank/DDBJ databases">
        <title>Streptomyces smaragdinus sp. nov. and Streptomyces fabii sp. nov., isolated from the gut of fungus growing-termite Macrotermes natalensis.</title>
        <authorList>
            <person name="Schwitalla J."/>
            <person name="Benndorf R."/>
            <person name="Martin K."/>
            <person name="De Beer W."/>
            <person name="Kaster A.-K."/>
            <person name="Vollmers J."/>
            <person name="Poulsen M."/>
            <person name="Beemelmanns C."/>
        </authorList>
    </citation>
    <scope>NUCLEOTIDE SEQUENCE [LARGE SCALE GENOMIC DNA]</scope>
    <source>
        <strain evidence="2 3">RB5</strain>
    </source>
</reference>
<dbReference type="GO" id="GO:0003677">
    <property type="term" value="F:DNA binding"/>
    <property type="evidence" value="ECO:0007669"/>
    <property type="project" value="InterPro"/>
</dbReference>
<dbReference type="InterPro" id="IPR043917">
    <property type="entry name" value="DUF5753"/>
</dbReference>
<name>A0A7K0CN80_9ACTN</name>
<comment type="caution">
    <text evidence="2">The sequence shown here is derived from an EMBL/GenBank/DDBJ whole genome shotgun (WGS) entry which is preliminary data.</text>
</comment>
<sequence length="291" mass="31460">MGGNQTPKRSSSNNDRPAIWVGYGRLVKLFRERAGMTQMALADAIGYSVELVGAVEQGRRPAKTTFTKAVEPILNTGGVLQALQDQVDLAKLPRFFQDFAAIEAEAVSRFSYDPLLIPGLLQTEEYARALFAGHCPPLGAETIEQHVEARLHRQGMLHHDPPVALSFIIAEGALTNPVGGGDIMHRQMLALTEAASLHNVEIQVMPTTPGVHPGLNGPMVLLETTEHRHIGYVESQEIGTVVSDPAKVSAFGLRYGKLRSQALNVEESARLINRMAGDTWNSGMPVAATAP</sequence>
<dbReference type="InterPro" id="IPR001387">
    <property type="entry name" value="Cro/C1-type_HTH"/>
</dbReference>